<name>A0A1C2I340_ACITH</name>
<gene>
    <name evidence="1" type="ORF">A6M23_14065</name>
</gene>
<reference evidence="1" key="1">
    <citation type="journal article" date="2016" name="Int. J. Mol. Sci.">
        <title>Comparative genomics of the extreme acidophile Acidithiobacillus thiooxidans reveals intraspecific divergence and niche adaptation.</title>
        <authorList>
            <person name="Zhang X."/>
            <person name="Feng X."/>
            <person name="Tao J."/>
            <person name="Ma L."/>
            <person name="Xiao Y."/>
            <person name="Liang Y."/>
            <person name="Liu X."/>
            <person name="Yin H."/>
        </authorList>
    </citation>
    <scope>NUCLEOTIDE SEQUENCE [LARGE SCALE GENOMIC DNA]</scope>
    <source>
        <strain evidence="1">DXS-W</strain>
    </source>
</reference>
<comment type="caution">
    <text evidence="1">The sequence shown here is derived from an EMBL/GenBank/DDBJ whole genome shotgun (WGS) entry which is preliminary data.</text>
</comment>
<dbReference type="AlphaFoldDB" id="A0A1C2I340"/>
<proteinExistence type="predicted"/>
<sequence length="193" mass="22477">MPRNMIDRLPLPPRQKQALRQARISEKMLADAIVQRDQMSMEEKAVLIDRIAEIQPQLIGSIVVLFRMGIPEARLEMLVDLLLMLTLALDQGGITLPAADEDLVEQCYERVTRRMTQETDSRVLPMERQRVSQNYIEQHPEQWLLSYVFHLINPLTQSSEEDRVVTLLVTTALNYVEIVTELLHPRWERKQAH</sequence>
<dbReference type="Proteomes" id="UP000095008">
    <property type="component" value="Unassembled WGS sequence"/>
</dbReference>
<protein>
    <submittedName>
        <fullName evidence="1">Uncharacterized protein</fullName>
    </submittedName>
</protein>
<organism evidence="1 2">
    <name type="scientific">Acidithiobacillus thiooxidans</name>
    <name type="common">Thiobacillus thiooxidans</name>
    <dbReference type="NCBI Taxonomy" id="930"/>
    <lineage>
        <taxon>Bacteria</taxon>
        <taxon>Pseudomonadati</taxon>
        <taxon>Pseudomonadota</taxon>
        <taxon>Acidithiobacillia</taxon>
        <taxon>Acidithiobacillales</taxon>
        <taxon>Acidithiobacillaceae</taxon>
        <taxon>Acidithiobacillus</taxon>
    </lineage>
</organism>
<accession>A0A1C2I340</accession>
<dbReference type="RefSeq" id="WP_065973853.1">
    <property type="nucleotide sequence ID" value="NZ_LWRY01000164.1"/>
</dbReference>
<dbReference type="EMBL" id="LWRY01000164">
    <property type="protein sequence ID" value="OCX70436.1"/>
    <property type="molecule type" value="Genomic_DNA"/>
</dbReference>
<dbReference type="OrthoDB" id="6198274at2"/>
<evidence type="ECO:0000313" key="1">
    <source>
        <dbReference type="EMBL" id="OCX70436.1"/>
    </source>
</evidence>
<evidence type="ECO:0000313" key="2">
    <source>
        <dbReference type="Proteomes" id="UP000095008"/>
    </source>
</evidence>
<keyword evidence="2" id="KW-1185">Reference proteome</keyword>